<name>A0AAD0USY3_9LEPT</name>
<proteinExistence type="predicted"/>
<dbReference type="Proteomes" id="UP000276407">
    <property type="component" value="Chromosome 1"/>
</dbReference>
<dbReference type="EMBL" id="CP033614">
    <property type="protein sequence ID" value="AYV56894.1"/>
    <property type="molecule type" value="Genomic_DNA"/>
</dbReference>
<accession>A0AAD0USY3</accession>
<sequence>MGTPAFSQLSSDFFGKRIVGTTTFSRKRSESDPKNVGSPTFGGELCRLLFEIVGTPTNLLKSVKSA</sequence>
<protein>
    <submittedName>
        <fullName evidence="1">Uncharacterized protein</fullName>
    </submittedName>
</protein>
<evidence type="ECO:0000313" key="2">
    <source>
        <dbReference type="Proteomes" id="UP000276407"/>
    </source>
</evidence>
<dbReference type="KEGG" id="lkm:EFP84_16245"/>
<organism evidence="1 2">
    <name type="scientific">Leptospira kmetyi</name>
    <dbReference type="NCBI Taxonomy" id="408139"/>
    <lineage>
        <taxon>Bacteria</taxon>
        <taxon>Pseudomonadati</taxon>
        <taxon>Spirochaetota</taxon>
        <taxon>Spirochaetia</taxon>
        <taxon>Leptospirales</taxon>
        <taxon>Leptospiraceae</taxon>
        <taxon>Leptospira</taxon>
    </lineage>
</organism>
<evidence type="ECO:0000313" key="1">
    <source>
        <dbReference type="EMBL" id="AYV56894.1"/>
    </source>
</evidence>
<dbReference type="AlphaFoldDB" id="A0AAD0USY3"/>
<reference evidence="1 2" key="1">
    <citation type="submission" date="2018-11" db="EMBL/GenBank/DDBJ databases">
        <title>Complete genome sequence of Leptospira kmetyi isolate LS 001/16 from soil sample associated with a leptospirosis patient in Kelantan.</title>
        <authorList>
            <person name="Muhammad Yusoff F."/>
            <person name="Muhammad Yusoff S."/>
            <person name="Ahmad M.N."/>
            <person name="Yusof N.Y."/>
            <person name="Aziah I."/>
        </authorList>
    </citation>
    <scope>NUCLEOTIDE SEQUENCE [LARGE SCALE GENOMIC DNA]</scope>
    <source>
        <strain evidence="1 2">LS 001/16</strain>
    </source>
</reference>
<gene>
    <name evidence="1" type="ORF">EFP84_16245</name>
</gene>